<reference evidence="1" key="1">
    <citation type="journal article" date="2015" name="Nature">
        <title>Complex archaea that bridge the gap between prokaryotes and eukaryotes.</title>
        <authorList>
            <person name="Spang A."/>
            <person name="Saw J.H."/>
            <person name="Jorgensen S.L."/>
            <person name="Zaremba-Niedzwiedzka K."/>
            <person name="Martijn J."/>
            <person name="Lind A.E."/>
            <person name="van Eijk R."/>
            <person name="Schleper C."/>
            <person name="Guy L."/>
            <person name="Ettema T.J."/>
        </authorList>
    </citation>
    <scope>NUCLEOTIDE SEQUENCE</scope>
</reference>
<accession>A0A0F9VX47</accession>
<dbReference type="EMBL" id="LAZR01000407">
    <property type="protein sequence ID" value="KKN70268.1"/>
    <property type="molecule type" value="Genomic_DNA"/>
</dbReference>
<gene>
    <name evidence="1" type="ORF">LCGC14_0432930</name>
</gene>
<dbReference type="InterPro" id="IPR013320">
    <property type="entry name" value="ConA-like_dom_sf"/>
</dbReference>
<name>A0A0F9VX47_9ZZZZ</name>
<organism evidence="1">
    <name type="scientific">marine sediment metagenome</name>
    <dbReference type="NCBI Taxonomy" id="412755"/>
    <lineage>
        <taxon>unclassified sequences</taxon>
        <taxon>metagenomes</taxon>
        <taxon>ecological metagenomes</taxon>
    </lineage>
</organism>
<comment type="caution">
    <text evidence="1">The sequence shown here is derived from an EMBL/GenBank/DDBJ whole genome shotgun (WGS) entry which is preliminary data.</text>
</comment>
<evidence type="ECO:0000313" key="1">
    <source>
        <dbReference type="EMBL" id="KKN70268.1"/>
    </source>
</evidence>
<dbReference type="AlphaFoldDB" id="A0A0F9VX47"/>
<protein>
    <recommendedName>
        <fullName evidence="2">LamG-like jellyroll fold domain-containing protein</fullName>
    </recommendedName>
</protein>
<proteinExistence type="predicted"/>
<sequence length="255" mass="27714">MGIIRNGTIRNGTIGSFSPKAYNAGVWYDASNFASLRDGLNATNNVSQWNDLGTLNKPITQGIALRQPIYSPTSFNGRPGVTFDKTNLTSLFNSAMGGTFVSDPTLTGVITVYLVFRSSENGSRLHIVDTGNTFIRNGYEIGTSITTGLPHMGITSTTKKYESSIAWPLSTNTYIVLIWDGNETKVYNNGTLVDTVSTLPTTATNARIGICLGAVYNGTFDFASAVIAEHFALPTALNEANRQRMDQYIERKWGL</sequence>
<dbReference type="SUPFAM" id="SSF49899">
    <property type="entry name" value="Concanavalin A-like lectins/glucanases"/>
    <property type="match status" value="1"/>
</dbReference>
<evidence type="ECO:0008006" key="2">
    <source>
        <dbReference type="Google" id="ProtNLM"/>
    </source>
</evidence>